<comment type="function">
    <text evidence="2 9">Removes 5-oxoproline from various penultimate amino acid residues except L-proline.</text>
</comment>
<dbReference type="Proteomes" id="UP000017820">
    <property type="component" value="Unassembled WGS sequence"/>
</dbReference>
<evidence type="ECO:0000256" key="9">
    <source>
        <dbReference type="HAMAP-Rule" id="MF_00417"/>
    </source>
</evidence>
<keyword evidence="8 9" id="KW-0788">Thiol protease</keyword>
<dbReference type="SUPFAM" id="SSF53182">
    <property type="entry name" value="Pyrrolidone carboxyl peptidase (pyroglutamate aminopeptidase)"/>
    <property type="match status" value="1"/>
</dbReference>
<dbReference type="NCBIfam" id="TIGR00504">
    <property type="entry name" value="pyro_pdase"/>
    <property type="match status" value="1"/>
</dbReference>
<evidence type="ECO:0000256" key="7">
    <source>
        <dbReference type="ARBA" id="ARBA00022801"/>
    </source>
</evidence>
<dbReference type="AlphaFoldDB" id="V4HYZ0"/>
<dbReference type="PANTHER" id="PTHR23402:SF1">
    <property type="entry name" value="PYROGLUTAMYL-PEPTIDASE I"/>
    <property type="match status" value="1"/>
</dbReference>
<dbReference type="GO" id="GO:0006508">
    <property type="term" value="P:proteolysis"/>
    <property type="evidence" value="ECO:0007669"/>
    <property type="project" value="UniProtKB-KW"/>
</dbReference>
<dbReference type="GO" id="GO:0005829">
    <property type="term" value="C:cytosol"/>
    <property type="evidence" value="ECO:0007669"/>
    <property type="project" value="InterPro"/>
</dbReference>
<dbReference type="InterPro" id="IPR029762">
    <property type="entry name" value="PGP-I_bact-type"/>
</dbReference>
<evidence type="ECO:0000256" key="10">
    <source>
        <dbReference type="PROSITE-ProRule" id="PRU10076"/>
    </source>
</evidence>
<feature type="active site" evidence="9">
    <location>
        <position position="177"/>
    </location>
</feature>
<organism evidence="12 13">
    <name type="scientific">Pseudoalteromonas luteoviolacea (strain 2ta16)</name>
    <dbReference type="NCBI Taxonomy" id="1353533"/>
    <lineage>
        <taxon>Bacteria</taxon>
        <taxon>Pseudomonadati</taxon>
        <taxon>Pseudomonadota</taxon>
        <taxon>Gammaproteobacteria</taxon>
        <taxon>Alteromonadales</taxon>
        <taxon>Pseudoalteromonadaceae</taxon>
        <taxon>Pseudoalteromonas</taxon>
    </lineage>
</organism>
<dbReference type="Gene3D" id="3.40.630.20">
    <property type="entry name" value="Peptidase C15, pyroglutamyl peptidase I-like"/>
    <property type="match status" value="1"/>
</dbReference>
<dbReference type="PATRIC" id="fig|1353533.3.peg.565"/>
<comment type="catalytic activity">
    <reaction evidence="1 9 10">
        <text>Release of an N-terminal pyroglutamyl group from a polypeptide, the second amino acid generally not being Pro.</text>
        <dbReference type="EC" id="3.4.19.3"/>
    </reaction>
</comment>
<evidence type="ECO:0000256" key="4">
    <source>
        <dbReference type="ARBA" id="ARBA00006641"/>
    </source>
</evidence>
<evidence type="ECO:0000256" key="2">
    <source>
        <dbReference type="ARBA" id="ARBA00002280"/>
    </source>
</evidence>
<evidence type="ECO:0000256" key="8">
    <source>
        <dbReference type="ARBA" id="ARBA00022807"/>
    </source>
</evidence>
<feature type="active site" evidence="9 10">
    <location>
        <position position="90"/>
    </location>
</feature>
<reference evidence="13" key="1">
    <citation type="journal article" date="2014" name="Nat. Chem. Biol.">
        <title>Biosynthesis of polybrominated aromatic organic compounds by marine bacteria.</title>
        <authorList>
            <person name="Agarwal V."/>
            <person name="El Gamal A.A."/>
            <person name="Yamanaka K."/>
            <person name="Poth D."/>
            <person name="Kersten R.D."/>
            <person name="Schorn M."/>
            <person name="Allen E.E."/>
            <person name="Moore B.S."/>
        </authorList>
    </citation>
    <scope>NUCLEOTIDE SEQUENCE [LARGE SCALE GENOMIC DNA]</scope>
    <source>
        <strain evidence="13">2ta16</strain>
    </source>
</reference>
<dbReference type="PIRSF" id="PIRSF015592">
    <property type="entry name" value="Prld-crbxl_pptds"/>
    <property type="match status" value="1"/>
</dbReference>
<dbReference type="InterPro" id="IPR016125">
    <property type="entry name" value="Peptidase_C15-like"/>
</dbReference>
<dbReference type="Pfam" id="PF01470">
    <property type="entry name" value="Peptidase_C15"/>
    <property type="match status" value="1"/>
</dbReference>
<evidence type="ECO:0000256" key="1">
    <source>
        <dbReference type="ARBA" id="ARBA00001770"/>
    </source>
</evidence>
<name>V4HYZ0_PSEL2</name>
<comment type="caution">
    <text evidence="12">The sequence shown here is derived from an EMBL/GenBank/DDBJ whole genome shotgun (WGS) entry which is preliminary data.</text>
</comment>
<evidence type="ECO:0000256" key="3">
    <source>
        <dbReference type="ARBA" id="ARBA00004496"/>
    </source>
</evidence>
<dbReference type="InterPro" id="IPR033694">
    <property type="entry name" value="PGPEP1_Cys_AS"/>
</dbReference>
<keyword evidence="6 9" id="KW-0645">Protease</keyword>
<dbReference type="PROSITE" id="PS01333">
    <property type="entry name" value="PYRASE_GLU"/>
    <property type="match status" value="1"/>
</dbReference>
<comment type="subcellular location">
    <subcellularLocation>
        <location evidence="3 9">Cytoplasm</location>
    </subcellularLocation>
</comment>
<dbReference type="PRINTS" id="PR00706">
    <property type="entry name" value="PYROGLUPTASE"/>
</dbReference>
<evidence type="ECO:0000256" key="6">
    <source>
        <dbReference type="ARBA" id="ARBA00022670"/>
    </source>
</evidence>
<evidence type="ECO:0000256" key="5">
    <source>
        <dbReference type="ARBA" id="ARBA00022490"/>
    </source>
</evidence>
<dbReference type="InterPro" id="IPR000816">
    <property type="entry name" value="Peptidase_C15"/>
</dbReference>
<dbReference type="PROSITE" id="PS01334">
    <property type="entry name" value="PYRASE_CYS"/>
    <property type="match status" value="1"/>
</dbReference>
<sequence>MGLFLMTKPNHPTVLITGFEPFGGEAINPSWQAVQKLEGLIIEGHLIVTRELPCEFDTSLESLYNNIALHEPNLVLCVGQAGGRCDITIERIAININDARIKDNAGHQPIDTPVVKDGPAAVFAKLPIKHMLWDLHEAQIPASISNTAGTYVCNHVMYGLCHYIETHKANLKGGFIHIPYLPEQAVHHSGAPSMAESTVIAALKSMIASALSHDQDLAIAAGTTH</sequence>
<evidence type="ECO:0000313" key="13">
    <source>
        <dbReference type="Proteomes" id="UP000017820"/>
    </source>
</evidence>
<dbReference type="EC" id="3.4.19.3" evidence="9"/>
<dbReference type="CDD" id="cd00501">
    <property type="entry name" value="Peptidase_C15"/>
    <property type="match status" value="1"/>
</dbReference>
<dbReference type="NCBIfam" id="NF009676">
    <property type="entry name" value="PRK13197.1"/>
    <property type="match status" value="1"/>
</dbReference>
<comment type="subunit">
    <text evidence="9">Homotetramer.</text>
</comment>
<dbReference type="InterPro" id="IPR036440">
    <property type="entry name" value="Peptidase_C15-like_sf"/>
</dbReference>
<evidence type="ECO:0000313" key="12">
    <source>
        <dbReference type="EMBL" id="ESP95008.1"/>
    </source>
</evidence>
<keyword evidence="7 9" id="KW-0378">Hydrolase</keyword>
<feature type="active site" evidence="9 11">
    <location>
        <position position="153"/>
    </location>
</feature>
<evidence type="ECO:0000256" key="11">
    <source>
        <dbReference type="PROSITE-ProRule" id="PRU10077"/>
    </source>
</evidence>
<accession>V4HYZ0</accession>
<dbReference type="EMBL" id="AUSV01000008">
    <property type="protein sequence ID" value="ESP95008.1"/>
    <property type="molecule type" value="Genomic_DNA"/>
</dbReference>
<dbReference type="InterPro" id="IPR033693">
    <property type="entry name" value="PGPEP1_Glu_AS"/>
</dbReference>
<dbReference type="FunFam" id="3.40.630.20:FF:000001">
    <property type="entry name" value="Pyrrolidone-carboxylate peptidase"/>
    <property type="match status" value="1"/>
</dbReference>
<dbReference type="HAMAP" id="MF_00417">
    <property type="entry name" value="Pyrrolid_peptidase"/>
    <property type="match status" value="1"/>
</dbReference>
<dbReference type="PANTHER" id="PTHR23402">
    <property type="entry name" value="PROTEASE FAMILY C15 PYROGLUTAMYL-PEPTIDASE I-RELATED"/>
    <property type="match status" value="1"/>
</dbReference>
<keyword evidence="5 9" id="KW-0963">Cytoplasm</keyword>
<proteinExistence type="inferred from homology"/>
<gene>
    <name evidence="9" type="primary">pcp</name>
    <name evidence="12" type="ORF">PL2TA16_04564</name>
</gene>
<dbReference type="GO" id="GO:0016920">
    <property type="term" value="F:pyroglutamyl-peptidase activity"/>
    <property type="evidence" value="ECO:0007669"/>
    <property type="project" value="UniProtKB-UniRule"/>
</dbReference>
<protein>
    <recommendedName>
        <fullName evidence="9">Pyrrolidone-carboxylate peptidase</fullName>
        <ecNumber evidence="9">3.4.19.3</ecNumber>
    </recommendedName>
    <alternativeName>
        <fullName evidence="9">5-oxoprolyl-peptidase</fullName>
    </alternativeName>
    <alternativeName>
        <fullName evidence="9">Pyroglutamyl-peptidase I</fullName>
        <shortName evidence="9">PGP-I</shortName>
        <shortName evidence="9">Pyrase</shortName>
    </alternativeName>
</protein>
<comment type="similarity">
    <text evidence="4 9">Belongs to the peptidase C15 family.</text>
</comment>